<dbReference type="Pfam" id="PF11927">
    <property type="entry name" value="HODM_asu-like"/>
    <property type="match status" value="1"/>
</dbReference>
<dbReference type="EMBL" id="CP063458">
    <property type="protein sequence ID" value="QOV92289.1"/>
    <property type="molecule type" value="Genomic_DNA"/>
</dbReference>
<organism evidence="1 2">
    <name type="scientific">Humisphaera borealis</name>
    <dbReference type="NCBI Taxonomy" id="2807512"/>
    <lineage>
        <taxon>Bacteria</taxon>
        <taxon>Pseudomonadati</taxon>
        <taxon>Planctomycetota</taxon>
        <taxon>Phycisphaerae</taxon>
        <taxon>Tepidisphaerales</taxon>
        <taxon>Tepidisphaeraceae</taxon>
        <taxon>Humisphaera</taxon>
    </lineage>
</organism>
<name>A0A7M2X3S9_9BACT</name>
<dbReference type="AlphaFoldDB" id="A0A7M2X3S9"/>
<protein>
    <submittedName>
        <fullName evidence="1">DUF3445 domain-containing protein</fullName>
    </submittedName>
</protein>
<accession>A0A7M2X3S9</accession>
<dbReference type="RefSeq" id="WP_206295624.1">
    <property type="nucleotide sequence ID" value="NZ_CP063458.1"/>
</dbReference>
<evidence type="ECO:0000313" key="1">
    <source>
        <dbReference type="EMBL" id="QOV92289.1"/>
    </source>
</evidence>
<reference evidence="1 2" key="1">
    <citation type="submission" date="2020-10" db="EMBL/GenBank/DDBJ databases">
        <title>Wide distribution of Phycisphaera-like planctomycetes from WD2101 soil group in peatlands and genome analysis of the first cultivated representative.</title>
        <authorList>
            <person name="Dedysh S.N."/>
            <person name="Beletsky A.V."/>
            <person name="Ivanova A."/>
            <person name="Kulichevskaya I.S."/>
            <person name="Suzina N.E."/>
            <person name="Philippov D.A."/>
            <person name="Rakitin A.L."/>
            <person name="Mardanov A.V."/>
            <person name="Ravin N.V."/>
        </authorList>
    </citation>
    <scope>NUCLEOTIDE SEQUENCE [LARGE SCALE GENOMIC DNA]</scope>
    <source>
        <strain evidence="1 2">M1803</strain>
    </source>
</reference>
<evidence type="ECO:0000313" key="2">
    <source>
        <dbReference type="Proteomes" id="UP000593765"/>
    </source>
</evidence>
<dbReference type="KEGG" id="hbs:IPV69_13395"/>
<sequence length="312" mass="34992">MALPQPDNLPDPPEYLPFRSGTFRQTLGMKGLRDSEWIELDRAAPSELALKRSLLADHRSAVFVATERAWASSHEAVELLCQHLIRYLPKWYATENGQIVNRITGERWPLPDATLMSGMHPLELAARLVQEDWCVLDETPQGLKLSAGCVCFPSRWCVSEKIGMSVSAIHGPVPLYDAHIGLQTDQFLDRLTVDRPVWRVNWSLHDGPNLFRPDAPPMWPEGELPVSEVPTKVWLRVERQTLRRLPASGAVLFGIRTHIRPLSDLADRPEVVAALAAAVAEWPPEVVAYKGCMRSLPSILRWLELSANRAVG</sequence>
<dbReference type="InterPro" id="IPR021848">
    <property type="entry name" value="HODM_asu-like"/>
</dbReference>
<proteinExistence type="predicted"/>
<gene>
    <name evidence="1" type="ORF">IPV69_13395</name>
</gene>
<dbReference type="Proteomes" id="UP000593765">
    <property type="component" value="Chromosome"/>
</dbReference>
<keyword evidence="2" id="KW-1185">Reference proteome</keyword>